<dbReference type="EMBL" id="MAXA01000233">
    <property type="protein sequence ID" value="OHV24908.1"/>
    <property type="molecule type" value="Genomic_DNA"/>
</dbReference>
<proteinExistence type="predicted"/>
<accession>A0A1S1PQ03</accession>
<name>A0A1S1PQ03_9ACTN</name>
<dbReference type="AlphaFoldDB" id="A0A1S1PQ03"/>
<dbReference type="RefSeq" id="WP_071065445.1">
    <property type="nucleotide sequence ID" value="NZ_MAXA01000233.1"/>
</dbReference>
<dbReference type="Proteomes" id="UP000179769">
    <property type="component" value="Unassembled WGS sequence"/>
</dbReference>
<sequence>MTDTDADPGFELRLRATMTSAARIIHQPPGLAQHVIERGRRHRRRKALTAAVALAVAAVGAVVVPQVLPEKKSAMYPADTSILRSPLDTVYGVDVHWLPDGYGVRSREAQNLWGSTSNLDRFQIVTTYNSLPTTARFAPHQVRDTPESRGYTVAVGRGPDLDLEARMRRITEAIGEADVAKPIRAADVRGHPTYTYAPPAHGAYTGEDLTFWLTWSPEPAVVLTVWGPSEADTRRIAESLVVGPEPDISPDPGQSLQVEQVVHGAFTTGPGTDPQDTLDRVEGGEGLRTSMDGALRTNRELLESIRVASTGPVTFLNETEAVLAFQVEAQEQAVGGVAKVSWYGSVRVIRTADGWKVRKQDYCASATWLLTCPPVTIS</sequence>
<reference evidence="3" key="1">
    <citation type="submission" date="2016-07" db="EMBL/GenBank/DDBJ databases">
        <title>Frankia sp. NRRL B-16219 Genome sequencing.</title>
        <authorList>
            <person name="Ghodhbane-Gtari F."/>
            <person name="Swanson E."/>
            <person name="Gueddou A."/>
            <person name="Louati M."/>
            <person name="Nouioui I."/>
            <person name="Hezbri K."/>
            <person name="Abebe-Akele F."/>
            <person name="Simpson S."/>
            <person name="Morris K."/>
            <person name="Thomas K."/>
            <person name="Gtari M."/>
            <person name="Tisa L.S."/>
        </authorList>
    </citation>
    <scope>NUCLEOTIDE SEQUENCE [LARGE SCALE GENOMIC DNA]</scope>
    <source>
        <strain evidence="3">NRRL B-16219</strain>
    </source>
</reference>
<comment type="caution">
    <text evidence="2">The sequence shown here is derived from an EMBL/GenBank/DDBJ whole genome shotgun (WGS) entry which is preliminary data.</text>
</comment>
<organism evidence="2 3">
    <name type="scientific">Parafrankia soli</name>
    <dbReference type="NCBI Taxonomy" id="2599596"/>
    <lineage>
        <taxon>Bacteria</taxon>
        <taxon>Bacillati</taxon>
        <taxon>Actinomycetota</taxon>
        <taxon>Actinomycetes</taxon>
        <taxon>Frankiales</taxon>
        <taxon>Frankiaceae</taxon>
        <taxon>Parafrankia</taxon>
    </lineage>
</organism>
<evidence type="ECO:0000313" key="3">
    <source>
        <dbReference type="Proteomes" id="UP000179769"/>
    </source>
</evidence>
<keyword evidence="1" id="KW-0472">Membrane</keyword>
<feature type="transmembrane region" description="Helical" evidence="1">
    <location>
        <begin position="47"/>
        <end position="68"/>
    </location>
</feature>
<protein>
    <submittedName>
        <fullName evidence="2">Uncharacterized protein</fullName>
    </submittedName>
</protein>
<gene>
    <name evidence="2" type="ORF">BBK14_22985</name>
</gene>
<evidence type="ECO:0000313" key="2">
    <source>
        <dbReference type="EMBL" id="OHV24908.1"/>
    </source>
</evidence>
<keyword evidence="1" id="KW-1133">Transmembrane helix</keyword>
<keyword evidence="1" id="KW-0812">Transmembrane</keyword>
<keyword evidence="3" id="KW-1185">Reference proteome</keyword>
<evidence type="ECO:0000256" key="1">
    <source>
        <dbReference type="SAM" id="Phobius"/>
    </source>
</evidence>
<dbReference type="OrthoDB" id="3213582at2"/>